<evidence type="ECO:0000256" key="4">
    <source>
        <dbReference type="SAM" id="MobiDB-lite"/>
    </source>
</evidence>
<dbReference type="CDD" id="cd01201">
    <property type="entry name" value="PH_BEACH"/>
    <property type="match status" value="1"/>
</dbReference>
<dbReference type="InterPro" id="IPR000409">
    <property type="entry name" value="BEACH_dom"/>
</dbReference>
<dbReference type="SMART" id="SM00320">
    <property type="entry name" value="WD40"/>
    <property type="match status" value="4"/>
</dbReference>
<dbReference type="InterPro" id="IPR015943">
    <property type="entry name" value="WD40/YVTN_repeat-like_dom_sf"/>
</dbReference>
<evidence type="ECO:0000256" key="1">
    <source>
        <dbReference type="ARBA" id="ARBA00022574"/>
    </source>
</evidence>
<dbReference type="SUPFAM" id="SSF50729">
    <property type="entry name" value="PH domain-like"/>
    <property type="match status" value="1"/>
</dbReference>
<evidence type="ECO:0000259" key="6">
    <source>
        <dbReference type="PROSITE" id="PS51783"/>
    </source>
</evidence>
<dbReference type="InterPro" id="IPR050865">
    <property type="entry name" value="BEACH_Domain"/>
</dbReference>
<dbReference type="Pfam" id="PF02138">
    <property type="entry name" value="Beach"/>
    <property type="match status" value="1"/>
</dbReference>
<feature type="compositionally biased region" description="Acidic residues" evidence="4">
    <location>
        <begin position="553"/>
        <end position="563"/>
    </location>
</feature>
<dbReference type="Proteomes" id="UP001146793">
    <property type="component" value="Unassembled WGS sequence"/>
</dbReference>
<dbReference type="Gene3D" id="2.30.29.30">
    <property type="entry name" value="Pleckstrin-homology domain (PH domain)/Phosphotyrosine-binding domain (PTB)"/>
    <property type="match status" value="1"/>
</dbReference>
<dbReference type="InterPro" id="IPR011993">
    <property type="entry name" value="PH-like_dom_sf"/>
</dbReference>
<dbReference type="Gene3D" id="2.130.10.10">
    <property type="entry name" value="YVTN repeat-like/Quinoprotein amine dehydrogenase"/>
    <property type="match status" value="1"/>
</dbReference>
<dbReference type="InterPro" id="IPR023362">
    <property type="entry name" value="PH-BEACH_dom"/>
</dbReference>
<evidence type="ECO:0000313" key="8">
    <source>
        <dbReference type="Proteomes" id="UP001146793"/>
    </source>
</evidence>
<feature type="repeat" description="WD" evidence="3">
    <location>
        <begin position="1271"/>
        <end position="1313"/>
    </location>
</feature>
<dbReference type="InterPro" id="IPR036322">
    <property type="entry name" value="WD40_repeat_dom_sf"/>
</dbReference>
<dbReference type="SMART" id="SM01026">
    <property type="entry name" value="Beach"/>
    <property type="match status" value="1"/>
</dbReference>
<dbReference type="GO" id="GO:0005829">
    <property type="term" value="C:cytosol"/>
    <property type="evidence" value="ECO:0007669"/>
    <property type="project" value="TreeGrafter"/>
</dbReference>
<feature type="compositionally biased region" description="Basic and acidic residues" evidence="4">
    <location>
        <begin position="578"/>
        <end position="587"/>
    </location>
</feature>
<keyword evidence="2" id="KW-0677">Repeat</keyword>
<reference evidence="7" key="1">
    <citation type="submission" date="2022-08" db="EMBL/GenBank/DDBJ databases">
        <title>Novel sulphate-reducing endosymbionts in the free-living metamonad Anaeramoeba.</title>
        <authorList>
            <person name="Jerlstrom-Hultqvist J."/>
            <person name="Cepicka I."/>
            <person name="Gallot-Lavallee L."/>
            <person name="Salas-Leiva D."/>
            <person name="Curtis B.A."/>
            <person name="Zahonova K."/>
            <person name="Pipaliya S."/>
            <person name="Dacks J."/>
            <person name="Roger A.J."/>
        </authorList>
    </citation>
    <scope>NUCLEOTIDE SEQUENCE</scope>
    <source>
        <strain evidence="7">Busselton2</strain>
    </source>
</reference>
<dbReference type="GO" id="GO:0008104">
    <property type="term" value="P:intracellular protein localization"/>
    <property type="evidence" value="ECO:0007669"/>
    <property type="project" value="TreeGrafter"/>
</dbReference>
<dbReference type="EMBL" id="JANTQA010000042">
    <property type="protein sequence ID" value="KAJ3434994.1"/>
    <property type="molecule type" value="Genomic_DNA"/>
</dbReference>
<evidence type="ECO:0000256" key="3">
    <source>
        <dbReference type="PROSITE-ProRule" id="PRU00221"/>
    </source>
</evidence>
<feature type="region of interest" description="Disordered" evidence="4">
    <location>
        <begin position="527"/>
        <end position="587"/>
    </location>
</feature>
<feature type="compositionally biased region" description="Acidic residues" evidence="4">
    <location>
        <begin position="532"/>
        <end position="544"/>
    </location>
</feature>
<evidence type="ECO:0000256" key="2">
    <source>
        <dbReference type="ARBA" id="ARBA00022737"/>
    </source>
</evidence>
<feature type="compositionally biased region" description="Basic and acidic residues" evidence="4">
    <location>
        <begin position="92"/>
        <end position="112"/>
    </location>
</feature>
<dbReference type="InterPro" id="IPR046851">
    <property type="entry name" value="NBCH_WD40"/>
</dbReference>
<feature type="compositionally biased region" description="Low complexity" evidence="4">
    <location>
        <begin position="80"/>
        <end position="91"/>
    </location>
</feature>
<sequence>MMIKMYKINTSNNNKNENDIIKITKINENEKISLNINLIFLEILNLIHFYKFEKFGIKSIEKTITLIPFCLNINQFNKNNSSGGSGTSNNKKNNDSSRRRNVNKNENKDKDQNNNNNDNYGQLNKKKNDFKDYENMLIRQLFVLLLDSIKNKIQNNKKNLQRRSSSILNEKKSFLDNFFHLLNLIINFIKFKYYLINKGKIVNFQNNNLINNVNEINNFKKFLKYGLKVGLKFKKFNLFNNLIWEDFFLVNKMIQILDKIGFFEKENKKYLKEKNTNRNLLSEIILFMLSSIQINCLLNFQKIIEKLIFIIQGIFQGSNPGNLPPKHRPIAGFLFLKLINLLIIESENENENSQMRQILLSSLIQQLLYSCYPYFQKLMKAFSNSNLNSSFEFNQSFLHEGKDANKLLKLKYLDFIKIVKQSDMQIILRQIFQPIETEIIKENLLSGDRYTKEKKVLLKNNLNSLEKDQYLNIVLIKSFNKNLFNNINQFKLSEQERIDNYNLKLLKKSYLGKKLWNNLIRTINEEKGSYDDDKDDDDDDDDDEKGEKGTENNNDDNNDDNTNDDDKNGNNNGNGDNNDGKNKNENKIYWKLDNTEDSLRRRMRLKRNYDYDSHYEASVRRDLKNKEQSDKIITEWQMKLSNQSKKILGNIQNAFIVDETEEIENDMIEEIELEELEELEETIKEKILLTIKCKLITPLKITNGVFELTTKTLNFKPDLSINLQNNDKEIDQQQSEENLENVNEEKSWELKDLIELHRRRYHLRPSALEFFLMDKTNFFINFDQKNDRNKLYWNIISLKPINLVKNNSNNPKGWIKKSGYTKMWKKRKISNFEYLMKLNTIAGRSYNDISQYPVFPWVLSDYTSETIDLNDPKVYRDLSKPMGALNEDRKIQFIEKYKMFAEQAKESLIPPFHYGTHYSSAAVVLYYLVRMEPFTSLGIKLQGGKFDRSDRMFHSIPETFNNCLTNPSDVKELIPEFFYLSEFLENNNDFDLGRKQNHEKLNNIILPPWAKTPEEFIRINRLALESEYVSEHLHEWIDLIFGYKQTGEEAIKSVNVFYYLTYENAVDIDKITDPMERKSIEDQIENFGQTPSQLFIKHHPKRLSKNEIKKHNIERPLVFYHGVDNLVNEINKSRTNKYKFSNSPIIYIWISDLQKSLTHSNSNYKIIAFDQERNFIFAKYHNNINNNPNSNTNNSNNINMSTLQENSFLEVEQNISNQKRRKIGVSFTNKIENFNNCFDFDKSGKYFYSCGHWDYSLKISNSDNNNLVQSVREHKDIVTCLALDRFDQSLLATGSKDTTVIIWEINNKKEHAIDQSSKKILYGHNDEITCVDIHSGLDVVVSTNKSGICIIHSLRAARFIRSFKIFENNNKKKKKKNNSISTANVSISMLKISNDGNILIYSDKIRVYSINGRLISTAISVHKLTCWQITKDDQFLITGSEKGAISVRYLHNLKLIKNWIIGGVITTLHLSKNEKFILTGFKSGEVLINEFMLK</sequence>
<dbReference type="PROSITE" id="PS50294">
    <property type="entry name" value="WD_REPEATS_REGION"/>
    <property type="match status" value="1"/>
</dbReference>
<evidence type="ECO:0000313" key="7">
    <source>
        <dbReference type="EMBL" id="KAJ3434994.1"/>
    </source>
</evidence>
<name>A0AAV7Z5R0_9EUKA</name>
<organism evidence="7 8">
    <name type="scientific">Anaeramoeba flamelloides</name>
    <dbReference type="NCBI Taxonomy" id="1746091"/>
    <lineage>
        <taxon>Eukaryota</taxon>
        <taxon>Metamonada</taxon>
        <taxon>Anaeramoebidae</taxon>
        <taxon>Anaeramoeba</taxon>
    </lineage>
</organism>
<dbReference type="PANTHER" id="PTHR13743:SF112">
    <property type="entry name" value="BEACH DOMAIN-CONTAINING PROTEIN"/>
    <property type="match status" value="1"/>
</dbReference>
<protein>
    <submittedName>
        <fullName evidence="7">Beige/beach-related</fullName>
    </submittedName>
</protein>
<dbReference type="Pfam" id="PF20426">
    <property type="entry name" value="NBCH_WD40"/>
    <property type="match status" value="1"/>
</dbReference>
<dbReference type="InterPro" id="IPR001680">
    <property type="entry name" value="WD40_rpt"/>
</dbReference>
<dbReference type="GO" id="GO:0016020">
    <property type="term" value="C:membrane"/>
    <property type="evidence" value="ECO:0007669"/>
    <property type="project" value="TreeGrafter"/>
</dbReference>
<dbReference type="InterPro" id="IPR036372">
    <property type="entry name" value="BEACH_dom_sf"/>
</dbReference>
<dbReference type="PROSITE" id="PS50197">
    <property type="entry name" value="BEACH"/>
    <property type="match status" value="1"/>
</dbReference>
<dbReference type="SUPFAM" id="SSF50978">
    <property type="entry name" value="WD40 repeat-like"/>
    <property type="match status" value="1"/>
</dbReference>
<dbReference type="PROSITE" id="PS00678">
    <property type="entry name" value="WD_REPEATS_1"/>
    <property type="match status" value="1"/>
</dbReference>
<dbReference type="PROSITE" id="PS50082">
    <property type="entry name" value="WD_REPEATS_2"/>
    <property type="match status" value="1"/>
</dbReference>
<dbReference type="FunFam" id="1.10.1540.10:FF:000001">
    <property type="entry name" value="neurobeachin isoform X1"/>
    <property type="match status" value="1"/>
</dbReference>
<feature type="region of interest" description="Disordered" evidence="4">
    <location>
        <begin position="80"/>
        <end position="125"/>
    </location>
</feature>
<accession>A0AAV7Z5R0</accession>
<feature type="domain" description="BEACH" evidence="5">
    <location>
        <begin position="809"/>
        <end position="1102"/>
    </location>
</feature>
<dbReference type="Gene3D" id="1.10.1540.10">
    <property type="entry name" value="BEACH domain"/>
    <property type="match status" value="1"/>
</dbReference>
<dbReference type="GO" id="GO:0019901">
    <property type="term" value="F:protein kinase binding"/>
    <property type="evidence" value="ECO:0007669"/>
    <property type="project" value="TreeGrafter"/>
</dbReference>
<evidence type="ECO:0000259" key="5">
    <source>
        <dbReference type="PROSITE" id="PS50197"/>
    </source>
</evidence>
<proteinExistence type="predicted"/>
<dbReference type="InterPro" id="IPR019775">
    <property type="entry name" value="WD40_repeat_CS"/>
</dbReference>
<dbReference type="CDD" id="cd06071">
    <property type="entry name" value="Beach"/>
    <property type="match status" value="1"/>
</dbReference>
<gene>
    <name evidence="7" type="ORF">M0812_02124</name>
</gene>
<dbReference type="SUPFAM" id="SSF81837">
    <property type="entry name" value="BEACH domain"/>
    <property type="match status" value="1"/>
</dbReference>
<dbReference type="PANTHER" id="PTHR13743">
    <property type="entry name" value="BEIGE/BEACH-RELATED"/>
    <property type="match status" value="1"/>
</dbReference>
<dbReference type="Pfam" id="PF14844">
    <property type="entry name" value="PH_BEACH"/>
    <property type="match status" value="1"/>
</dbReference>
<comment type="caution">
    <text evidence="7">The sequence shown here is derived from an EMBL/GenBank/DDBJ whole genome shotgun (WGS) entry which is preliminary data.</text>
</comment>
<keyword evidence="1 3" id="KW-0853">WD repeat</keyword>
<dbReference type="PROSITE" id="PS51783">
    <property type="entry name" value="PH_BEACH"/>
    <property type="match status" value="1"/>
</dbReference>
<feature type="domain" description="BEACH-type PH" evidence="6">
    <location>
        <begin position="682"/>
        <end position="796"/>
    </location>
</feature>